<feature type="domain" description="VOC" evidence="9">
    <location>
        <begin position="144"/>
        <end position="266"/>
    </location>
</feature>
<comment type="cofactor">
    <cofactor evidence="1 8">
        <name>Fe(2+)</name>
        <dbReference type="ChEBI" id="CHEBI:29033"/>
    </cofactor>
</comment>
<dbReference type="RefSeq" id="WP_088572352.1">
    <property type="nucleotide sequence ID" value="NZ_FYEK01000075.1"/>
</dbReference>
<evidence type="ECO:0000256" key="5">
    <source>
        <dbReference type="ARBA" id="ARBA00022964"/>
    </source>
</evidence>
<gene>
    <name evidence="10" type="ORF">SAMN02746019_00018310</name>
</gene>
<sequence length="330" mass="37982">MGGFSITRAAHAELCVTDLERARDFYVEALGFVEVAREEDRLYLGGLEERDRYSLILKKAPSPGVTHLAFRVADPEDLDRLAALYESAGCPVRWLAPEEEEAGQGRALRVQDPTGLPIEFFHEIARRERLLQRFDLYRGAHIMRLDHFNCQVPHVQEAYDWWTGKLGFYCSEYTVTDEDPPRLWAAWLHRKQNVHDIALMNGIGPRLHHIGFWVADTQSVLRACDILAARGMGGAIERGPGRHGLSNAFFLYLRDPDGNRIELYTNDYIIPDPDWEPIRWSINDPRRATFWGHIPPRSWFEEASRVAHVLTGEWMPVREPLLVDRPVFVT</sequence>
<keyword evidence="5 8" id="KW-0223">Dioxygenase</keyword>
<evidence type="ECO:0000256" key="8">
    <source>
        <dbReference type="RuleBase" id="RU000683"/>
    </source>
</evidence>
<evidence type="ECO:0000256" key="3">
    <source>
        <dbReference type="ARBA" id="ARBA00022723"/>
    </source>
</evidence>
<dbReference type="InterPro" id="IPR000486">
    <property type="entry name" value="Xdiol_ring_cleave_dOase_1/2"/>
</dbReference>
<proteinExistence type="inferred from homology"/>
<evidence type="ECO:0000256" key="1">
    <source>
        <dbReference type="ARBA" id="ARBA00001954"/>
    </source>
</evidence>
<keyword evidence="11" id="KW-1185">Reference proteome</keyword>
<evidence type="ECO:0000313" key="10">
    <source>
        <dbReference type="EMBL" id="SNB74925.1"/>
    </source>
</evidence>
<name>A0A212RR27_9CHLR</name>
<keyword evidence="6 8" id="KW-0560">Oxidoreductase</keyword>
<protein>
    <submittedName>
        <fullName evidence="10">3,4-dihydroxyphenylacetate 2,3-dioxygenase</fullName>
    </submittedName>
</protein>
<organism evidence="10 11">
    <name type="scientific">Thermoflexus hugenholtzii JAD2</name>
    <dbReference type="NCBI Taxonomy" id="877466"/>
    <lineage>
        <taxon>Bacteria</taxon>
        <taxon>Bacillati</taxon>
        <taxon>Chloroflexota</taxon>
        <taxon>Thermoflexia</taxon>
        <taxon>Thermoflexales</taxon>
        <taxon>Thermoflexaceae</taxon>
        <taxon>Thermoflexus</taxon>
    </lineage>
</organism>
<dbReference type="GO" id="GO:0008198">
    <property type="term" value="F:ferrous iron binding"/>
    <property type="evidence" value="ECO:0007669"/>
    <property type="project" value="InterPro"/>
</dbReference>
<evidence type="ECO:0000256" key="4">
    <source>
        <dbReference type="ARBA" id="ARBA00022797"/>
    </source>
</evidence>
<evidence type="ECO:0000256" key="6">
    <source>
        <dbReference type="ARBA" id="ARBA00023002"/>
    </source>
</evidence>
<dbReference type="PROSITE" id="PS51819">
    <property type="entry name" value="VOC"/>
    <property type="match status" value="2"/>
</dbReference>
<dbReference type="InParanoid" id="A0A212RR27"/>
<evidence type="ECO:0000259" key="9">
    <source>
        <dbReference type="PROSITE" id="PS51819"/>
    </source>
</evidence>
<dbReference type="Pfam" id="PF00903">
    <property type="entry name" value="Glyoxalase"/>
    <property type="match status" value="2"/>
</dbReference>
<dbReference type="Gene3D" id="3.10.180.10">
    <property type="entry name" value="2,3-Dihydroxybiphenyl 1,2-Dioxygenase, domain 1"/>
    <property type="match status" value="2"/>
</dbReference>
<dbReference type="NCBIfam" id="TIGR02295">
    <property type="entry name" value="HpaD"/>
    <property type="match status" value="1"/>
</dbReference>
<dbReference type="InterPro" id="IPR029068">
    <property type="entry name" value="Glyas_Bleomycin-R_OHBP_Dase"/>
</dbReference>
<dbReference type="InterPro" id="IPR037523">
    <property type="entry name" value="VOC_core"/>
</dbReference>
<dbReference type="InterPro" id="IPR050383">
    <property type="entry name" value="GlyoxalaseI/FosfomycinResist"/>
</dbReference>
<comment type="similarity">
    <text evidence="2 8">Belongs to the extradiol ring-cleavage dioxygenase family.</text>
</comment>
<dbReference type="Proteomes" id="UP000197025">
    <property type="component" value="Unassembled WGS sequence"/>
</dbReference>
<dbReference type="OrthoDB" id="317332at2"/>
<dbReference type="PROSITE" id="PS00082">
    <property type="entry name" value="EXTRADIOL_DIOXYGENAS"/>
    <property type="match status" value="1"/>
</dbReference>
<keyword evidence="3" id="KW-0479">Metal-binding</keyword>
<evidence type="ECO:0000313" key="11">
    <source>
        <dbReference type="Proteomes" id="UP000197025"/>
    </source>
</evidence>
<dbReference type="InterPro" id="IPR004360">
    <property type="entry name" value="Glyas_Fos-R_dOase_dom"/>
</dbReference>
<accession>A0A212RR27</accession>
<feature type="domain" description="VOC" evidence="9">
    <location>
        <begin position="8"/>
        <end position="123"/>
    </location>
</feature>
<dbReference type="GO" id="GO:0051213">
    <property type="term" value="F:dioxygenase activity"/>
    <property type="evidence" value="ECO:0007669"/>
    <property type="project" value="UniProtKB-KW"/>
</dbReference>
<dbReference type="EMBL" id="FYEK01000075">
    <property type="protein sequence ID" value="SNB74925.1"/>
    <property type="molecule type" value="Genomic_DNA"/>
</dbReference>
<evidence type="ECO:0000256" key="2">
    <source>
        <dbReference type="ARBA" id="ARBA00008784"/>
    </source>
</evidence>
<keyword evidence="4 8" id="KW-0058">Aromatic hydrocarbons catabolism</keyword>
<reference evidence="11" key="1">
    <citation type="submission" date="2017-06" db="EMBL/GenBank/DDBJ databases">
        <authorList>
            <person name="Varghese N."/>
            <person name="Submissions S."/>
        </authorList>
    </citation>
    <scope>NUCLEOTIDE SEQUENCE [LARGE SCALE GENOMIC DNA]</scope>
    <source>
        <strain evidence="11">JAD2</strain>
    </source>
</reference>
<dbReference type="InterPro" id="IPR011981">
    <property type="entry name" value="DHPA_dOase_Mn/Fe"/>
</dbReference>
<dbReference type="PANTHER" id="PTHR21366">
    <property type="entry name" value="GLYOXALASE FAMILY PROTEIN"/>
    <property type="match status" value="1"/>
</dbReference>
<dbReference type="AlphaFoldDB" id="A0A212RR27"/>
<evidence type="ECO:0000256" key="7">
    <source>
        <dbReference type="ARBA" id="ARBA00023004"/>
    </source>
</evidence>
<keyword evidence="7 8" id="KW-0408">Iron</keyword>
<dbReference type="SUPFAM" id="SSF54593">
    <property type="entry name" value="Glyoxalase/Bleomycin resistance protein/Dihydroxybiphenyl dioxygenase"/>
    <property type="match status" value="1"/>
</dbReference>